<name>A0A4S4FRK1_9MICO</name>
<gene>
    <name evidence="2" type="ORF">E6C64_02705</name>
</gene>
<dbReference type="PANTHER" id="PTHR37315">
    <property type="entry name" value="UPF0311 PROTEIN BLR7842"/>
    <property type="match status" value="1"/>
</dbReference>
<comment type="similarity">
    <text evidence="1">Belongs to the UPF0311 family.</text>
</comment>
<proteinExistence type="inferred from homology"/>
<evidence type="ECO:0000313" key="2">
    <source>
        <dbReference type="EMBL" id="THG33279.1"/>
    </source>
</evidence>
<dbReference type="OrthoDB" id="3368702at2"/>
<protein>
    <recommendedName>
        <fullName evidence="1">UPF0311 protein E6C64_02705</fullName>
    </recommendedName>
</protein>
<reference evidence="2 3" key="1">
    <citation type="submission" date="2019-04" db="EMBL/GenBank/DDBJ databases">
        <authorList>
            <person name="Jiang L."/>
        </authorList>
    </citation>
    <scope>NUCLEOTIDE SEQUENCE [LARGE SCALE GENOMIC DNA]</scope>
    <source>
        <strain evidence="2 3">YIM 131853</strain>
    </source>
</reference>
<dbReference type="Pfam" id="PF11578">
    <property type="entry name" value="DUF3237"/>
    <property type="match status" value="1"/>
</dbReference>
<accession>A0A4S4FRK1</accession>
<dbReference type="AlphaFoldDB" id="A0A4S4FRK1"/>
<comment type="caution">
    <text evidence="2">The sequence shown here is derived from an EMBL/GenBank/DDBJ whole genome shotgun (WGS) entry which is preliminary data.</text>
</comment>
<evidence type="ECO:0000256" key="1">
    <source>
        <dbReference type="HAMAP-Rule" id="MF_00775"/>
    </source>
</evidence>
<sequence>MAESNGLLEPTLEFVFELRVEVSEPIRVGRTASEDLNVTPIVGGTIDGPRLRGKVLGVGADWWVTRGATTQLDARYLIEAEDGSAIDVVNRGYWHAGPELEKRLFGGEAVGEDELYYRTAFAFQTGSEAHRWLTEAQFVGYARPEPGFVCIRVFRLG</sequence>
<dbReference type="InterPro" id="IPR020915">
    <property type="entry name" value="UPF0311"/>
</dbReference>
<keyword evidence="3" id="KW-1185">Reference proteome</keyword>
<dbReference type="Proteomes" id="UP000309133">
    <property type="component" value="Unassembled WGS sequence"/>
</dbReference>
<dbReference type="PANTHER" id="PTHR37315:SF1">
    <property type="entry name" value="UPF0311 PROTEIN BLR7842"/>
    <property type="match status" value="1"/>
</dbReference>
<evidence type="ECO:0000313" key="3">
    <source>
        <dbReference type="Proteomes" id="UP000309133"/>
    </source>
</evidence>
<dbReference type="HAMAP" id="MF_00775">
    <property type="entry name" value="UPF0311"/>
    <property type="match status" value="1"/>
</dbReference>
<organism evidence="2 3">
    <name type="scientific">Naasia lichenicola</name>
    <dbReference type="NCBI Taxonomy" id="2565933"/>
    <lineage>
        <taxon>Bacteria</taxon>
        <taxon>Bacillati</taxon>
        <taxon>Actinomycetota</taxon>
        <taxon>Actinomycetes</taxon>
        <taxon>Micrococcales</taxon>
        <taxon>Microbacteriaceae</taxon>
        <taxon>Naasia</taxon>
    </lineage>
</organism>
<dbReference type="RefSeq" id="WP_136426061.1">
    <property type="nucleotide sequence ID" value="NZ_SSSM01000001.1"/>
</dbReference>
<dbReference type="Gene3D" id="2.40.160.20">
    <property type="match status" value="1"/>
</dbReference>
<dbReference type="EMBL" id="SSSM01000001">
    <property type="protein sequence ID" value="THG33279.1"/>
    <property type="molecule type" value="Genomic_DNA"/>
</dbReference>